<gene>
    <name evidence="1" type="ORF">MMF97_10335</name>
</gene>
<keyword evidence="2" id="KW-1185">Reference proteome</keyword>
<dbReference type="EMBL" id="JALGBH010000002">
    <property type="protein sequence ID" value="MCJ0743110.1"/>
    <property type="molecule type" value="Genomic_DNA"/>
</dbReference>
<name>A0ABS9ZXS7_9SPHI</name>
<dbReference type="RefSeq" id="WP_243362179.1">
    <property type="nucleotide sequence ID" value="NZ_JALGBH010000002.1"/>
</dbReference>
<organism evidence="1 2">
    <name type="scientific">Pedobacter montanisoli</name>
    <dbReference type="NCBI Taxonomy" id="2923277"/>
    <lineage>
        <taxon>Bacteria</taxon>
        <taxon>Pseudomonadati</taxon>
        <taxon>Bacteroidota</taxon>
        <taxon>Sphingobacteriia</taxon>
        <taxon>Sphingobacteriales</taxon>
        <taxon>Sphingobacteriaceae</taxon>
        <taxon>Pedobacter</taxon>
    </lineage>
</organism>
<reference evidence="1" key="1">
    <citation type="submission" date="2022-03" db="EMBL/GenBank/DDBJ databases">
        <authorList>
            <person name="Woo C.Y."/>
        </authorList>
    </citation>
    <scope>NUCLEOTIDE SEQUENCE</scope>
    <source>
        <strain evidence="1">CYS-01</strain>
    </source>
</reference>
<protein>
    <submittedName>
        <fullName evidence="1">Uncharacterized protein</fullName>
    </submittedName>
</protein>
<accession>A0ABS9ZXS7</accession>
<evidence type="ECO:0000313" key="1">
    <source>
        <dbReference type="EMBL" id="MCJ0743110.1"/>
    </source>
</evidence>
<dbReference type="Proteomes" id="UP001165460">
    <property type="component" value="Unassembled WGS sequence"/>
</dbReference>
<sequence>MANSIAKVYSDAVKENQKVLYGVWEPGFPVKLGDFGVMEGNIFVQQGNIANIEELKDLKIKIRKDNSSDEKFFTSKTGVQFELKPQVKANAQNVPVNASIEISFSKENAVFFNAAQCKFEMIENKFQVGQRLLELHKKNKNIWRREYVLVTDRVVAKRALIVVSTSNDYSITLEAAAKVPVIDLANASLGLSIKSQKSSGYKVVTEEGLIPLVGLSKIQSSFLWFDNEFKPYAKNYSDMMLETIKNSPLIQTEESNKDLVFAQYTEDIYA</sequence>
<comment type="caution">
    <text evidence="1">The sequence shown here is derived from an EMBL/GenBank/DDBJ whole genome shotgun (WGS) entry which is preliminary data.</text>
</comment>
<proteinExistence type="predicted"/>
<evidence type="ECO:0000313" key="2">
    <source>
        <dbReference type="Proteomes" id="UP001165460"/>
    </source>
</evidence>